<keyword evidence="2" id="KW-1185">Reference proteome</keyword>
<comment type="caution">
    <text evidence="1">The sequence shown here is derived from an EMBL/GenBank/DDBJ whole genome shotgun (WGS) entry which is preliminary data.</text>
</comment>
<sequence length="255" mass="28217">MIESAKQRWFDAERAGERYASLAHGMNGLYAEALGSVDPTSPKARSDLRIAIYQLAQSFVAGEQAFIDDGLTVAAHQGLADALEALGLGETTAPDLPEPVSELLSATGEHLRAEIVMQIERDVLAVEKRLRDLALKVNVMTRASDISKRAAIIRAQIKDRGSVEFSFVDRAGRRWPSQRYISTVWRQHLLNVHVETTLHVFAERGAQAVEVVHPDPKSAKNGLMFGLVGQHDLPGLDEIRDDVFHPNSQVWLRPL</sequence>
<dbReference type="OrthoDB" id="9983601at2"/>
<organism evidence="1 2">
    <name type="scientific">Magnetospirillum molischianum DSM 120</name>
    <dbReference type="NCBI Taxonomy" id="1150626"/>
    <lineage>
        <taxon>Bacteria</taxon>
        <taxon>Pseudomonadati</taxon>
        <taxon>Pseudomonadota</taxon>
        <taxon>Alphaproteobacteria</taxon>
        <taxon>Rhodospirillales</taxon>
        <taxon>Rhodospirillaceae</taxon>
        <taxon>Magnetospirillum</taxon>
    </lineage>
</organism>
<evidence type="ECO:0000313" key="1">
    <source>
        <dbReference type="EMBL" id="CCG43289.1"/>
    </source>
</evidence>
<name>H8FY51_MAGML</name>
<proteinExistence type="predicted"/>
<evidence type="ECO:0000313" key="2">
    <source>
        <dbReference type="Proteomes" id="UP000004169"/>
    </source>
</evidence>
<dbReference type="Proteomes" id="UP000004169">
    <property type="component" value="Unassembled WGS sequence"/>
</dbReference>
<accession>H8FY51</accession>
<reference evidence="1 2" key="1">
    <citation type="journal article" date="2012" name="J. Bacteriol.">
        <title>Draft Genome Sequence of the Purple Photosynthetic Bacterium Phaeospirillum molischianum DSM120, a Particularly Versatile Bacterium.</title>
        <authorList>
            <person name="Duquesne K."/>
            <person name="Prima V."/>
            <person name="Ji B."/>
            <person name="Rouy Z."/>
            <person name="Medigue C."/>
            <person name="Talla E."/>
            <person name="Sturgis J.N."/>
        </authorList>
    </citation>
    <scope>NUCLEOTIDE SEQUENCE [LARGE SCALE GENOMIC DNA]</scope>
    <source>
        <strain evidence="2">DSM120</strain>
    </source>
</reference>
<protein>
    <submittedName>
        <fullName evidence="1">Uncharacterized protein</fullName>
    </submittedName>
</protein>
<gene>
    <name evidence="1" type="ORF">PHAMO_80080</name>
</gene>
<dbReference type="RefSeq" id="WP_002731363.1">
    <property type="nucleotide sequence ID" value="NZ_CAHP01000060.1"/>
</dbReference>
<dbReference type="EMBL" id="CAHP01000060">
    <property type="protein sequence ID" value="CCG43289.1"/>
    <property type="molecule type" value="Genomic_DNA"/>
</dbReference>
<dbReference type="AlphaFoldDB" id="H8FY51"/>
<dbReference type="STRING" id="1150626.PHAMO_80080"/>